<dbReference type="InterPro" id="IPR029063">
    <property type="entry name" value="SAM-dependent_MTases_sf"/>
</dbReference>
<dbReference type="InterPro" id="IPR029044">
    <property type="entry name" value="Nucleotide-diphossugar_trans"/>
</dbReference>
<evidence type="ECO:0000259" key="1">
    <source>
        <dbReference type="Pfam" id="PF00535"/>
    </source>
</evidence>
<dbReference type="GO" id="GO:0016758">
    <property type="term" value="F:hexosyltransferase activity"/>
    <property type="evidence" value="ECO:0007669"/>
    <property type="project" value="UniProtKB-ARBA"/>
</dbReference>
<organism evidence="2 3">
    <name type="scientific">Thiothrix unzii</name>
    <dbReference type="NCBI Taxonomy" id="111769"/>
    <lineage>
        <taxon>Bacteria</taxon>
        <taxon>Pseudomonadati</taxon>
        <taxon>Pseudomonadota</taxon>
        <taxon>Gammaproteobacteria</taxon>
        <taxon>Thiotrichales</taxon>
        <taxon>Thiotrichaceae</taxon>
        <taxon>Thiothrix</taxon>
    </lineage>
</organism>
<dbReference type="AlphaFoldDB" id="A0A975FAN4"/>
<dbReference type="Proteomes" id="UP000672009">
    <property type="component" value="Chromosome"/>
</dbReference>
<feature type="domain" description="Glycosyltransferase 2-like" evidence="1">
    <location>
        <begin position="4"/>
        <end position="113"/>
    </location>
</feature>
<sequence>MRFSIFTPTHKADYLLDVFESLTKQTFNDWEWVLIPNGKKIIIPNAIRAHPQVRIIPAPKGLNKKGIGALKQFTCSQCAGDYLVELDHDDLLTPDALAVIHTTAINTGAGFIYSDFSNFYPNDTCQVFGNAYGWQHYPVQVADREYTAMRAFATNPSSLHQIYYAPNHVRVWSREAYLKTGGHDPKLHVVDDHDLLCRTYLAGVEFAHIPQCLYLYRLQANDQNSYLQMNADIQTLQHEVANKYIYQLVMEWCRRNAYPMVDLNQTAMIPGFITLPSSHDFKHGIPLPDNSVGCIRAYDVFQQVRACQGHDCDHGTDGEDLCIVGIMNEIYRVLAPGGWLFCGVPASEITRDPAQMVWNNHSFLHFTDQNHAKYIQGLQCRFQESRIWQAYASDWHEQNDRPHIYANLVALKGQEQPGIISI</sequence>
<dbReference type="RefSeq" id="WP_210219006.1">
    <property type="nucleotide sequence ID" value="NZ_CP072793.1"/>
</dbReference>
<name>A0A975FAN4_9GAMM</name>
<proteinExistence type="predicted"/>
<dbReference type="SUPFAM" id="SSF53448">
    <property type="entry name" value="Nucleotide-diphospho-sugar transferases"/>
    <property type="match status" value="1"/>
</dbReference>
<dbReference type="PANTHER" id="PTHR22916">
    <property type="entry name" value="GLYCOSYLTRANSFERASE"/>
    <property type="match status" value="1"/>
</dbReference>
<reference evidence="2" key="1">
    <citation type="submission" date="2021-04" db="EMBL/GenBank/DDBJ databases">
        <title>Genomics, taxonomy and metabolism of representatives of sulfur bacteria of the genus Thiothrix: Thiothrix fructosivorans QT, Thiothrix unzii A1T and three new species, Thiothrix subterranea sp. nov., Thiothrix litoralis sp. nov. and 'Candidatus Thiothrix anitrata' sp. nov.</title>
        <authorList>
            <person name="Ravin N.V."/>
            <person name="Smolyakov D."/>
            <person name="Rudenko T.S."/>
            <person name="Mardanov A.V."/>
            <person name="Beletsky A.V."/>
            <person name="Markov N.D."/>
            <person name="Fomenkov A.I."/>
            <person name="Roberts R.J."/>
            <person name="Karnachuk O.V."/>
            <person name="Novikov A."/>
            <person name="Grabovich M.Y."/>
        </authorList>
    </citation>
    <scope>NUCLEOTIDE SEQUENCE</scope>
    <source>
        <strain evidence="2">A1</strain>
    </source>
</reference>
<dbReference type="EMBL" id="CP072793">
    <property type="protein sequence ID" value="QTR53490.1"/>
    <property type="molecule type" value="Genomic_DNA"/>
</dbReference>
<keyword evidence="2" id="KW-0328">Glycosyltransferase</keyword>
<dbReference type="EC" id="2.4.-.-" evidence="2"/>
<dbReference type="Gene3D" id="3.40.50.150">
    <property type="entry name" value="Vaccinia Virus protein VP39"/>
    <property type="match status" value="1"/>
</dbReference>
<accession>A0A975FAN4</accession>
<dbReference type="SUPFAM" id="SSF53335">
    <property type="entry name" value="S-adenosyl-L-methionine-dependent methyltransferases"/>
    <property type="match status" value="1"/>
</dbReference>
<dbReference type="Pfam" id="PF00535">
    <property type="entry name" value="Glycos_transf_2"/>
    <property type="match status" value="1"/>
</dbReference>
<dbReference type="Gene3D" id="3.90.550.10">
    <property type="entry name" value="Spore Coat Polysaccharide Biosynthesis Protein SpsA, Chain A"/>
    <property type="match status" value="1"/>
</dbReference>
<gene>
    <name evidence="2" type="ORF">J9260_17605</name>
</gene>
<evidence type="ECO:0000313" key="3">
    <source>
        <dbReference type="Proteomes" id="UP000672009"/>
    </source>
</evidence>
<evidence type="ECO:0000313" key="2">
    <source>
        <dbReference type="EMBL" id="QTR53490.1"/>
    </source>
</evidence>
<dbReference type="KEGG" id="tun:J9260_17605"/>
<dbReference type="PANTHER" id="PTHR22916:SF3">
    <property type="entry name" value="UDP-GLCNAC:BETAGAL BETA-1,3-N-ACETYLGLUCOSAMINYLTRANSFERASE-LIKE PROTEIN 1"/>
    <property type="match status" value="1"/>
</dbReference>
<keyword evidence="3" id="KW-1185">Reference proteome</keyword>
<protein>
    <submittedName>
        <fullName evidence="2">Glycosyltransferase</fullName>
        <ecNumber evidence="2">2.4.-.-</ecNumber>
    </submittedName>
</protein>
<keyword evidence="2" id="KW-0808">Transferase</keyword>
<dbReference type="InterPro" id="IPR001173">
    <property type="entry name" value="Glyco_trans_2-like"/>
</dbReference>